<protein>
    <submittedName>
        <fullName evidence="1">Uncharacterized protein</fullName>
    </submittedName>
</protein>
<gene>
    <name evidence="1" type="ORF">ACFQ21_17370</name>
</gene>
<sequence>MYIYIFGNGNTSFSDFRKYYETPLLQVVNNPGVHFLVGEFRGVDTLALEFLKTLTPHVTLYHVGERPRYLPDRFKTHVAEWKVIGNFKTDQERDCAAIDRCTHYLAIDFNSDEKRKSGTLKNIELCNELGKIYLGDSKLR</sequence>
<organism evidence="1 2">
    <name type="scientific">Ohtaekwangia kribbensis</name>
    <dbReference type="NCBI Taxonomy" id="688913"/>
    <lineage>
        <taxon>Bacteria</taxon>
        <taxon>Pseudomonadati</taxon>
        <taxon>Bacteroidota</taxon>
        <taxon>Cytophagia</taxon>
        <taxon>Cytophagales</taxon>
        <taxon>Fulvivirgaceae</taxon>
        <taxon>Ohtaekwangia</taxon>
    </lineage>
</organism>
<proteinExistence type="predicted"/>
<comment type="caution">
    <text evidence="1">The sequence shown here is derived from an EMBL/GenBank/DDBJ whole genome shotgun (WGS) entry which is preliminary data.</text>
</comment>
<dbReference type="Proteomes" id="UP001597112">
    <property type="component" value="Unassembled WGS sequence"/>
</dbReference>
<evidence type="ECO:0000313" key="2">
    <source>
        <dbReference type="Proteomes" id="UP001597112"/>
    </source>
</evidence>
<name>A0ABW3K7H0_9BACT</name>
<keyword evidence="2" id="KW-1185">Reference proteome</keyword>
<evidence type="ECO:0000313" key="1">
    <source>
        <dbReference type="EMBL" id="MFD1001101.1"/>
    </source>
</evidence>
<reference evidence="2" key="1">
    <citation type="journal article" date="2019" name="Int. J. Syst. Evol. Microbiol.">
        <title>The Global Catalogue of Microorganisms (GCM) 10K type strain sequencing project: providing services to taxonomists for standard genome sequencing and annotation.</title>
        <authorList>
            <consortium name="The Broad Institute Genomics Platform"/>
            <consortium name="The Broad Institute Genome Sequencing Center for Infectious Disease"/>
            <person name="Wu L."/>
            <person name="Ma J."/>
        </authorList>
    </citation>
    <scope>NUCLEOTIDE SEQUENCE [LARGE SCALE GENOMIC DNA]</scope>
    <source>
        <strain evidence="2">CCUG 58938</strain>
    </source>
</reference>
<dbReference type="RefSeq" id="WP_377580551.1">
    <property type="nucleotide sequence ID" value="NZ_JBHTKA010000007.1"/>
</dbReference>
<dbReference type="EMBL" id="JBHTKA010000007">
    <property type="protein sequence ID" value="MFD1001101.1"/>
    <property type="molecule type" value="Genomic_DNA"/>
</dbReference>
<accession>A0ABW3K7H0</accession>